<dbReference type="PANTHER" id="PTHR45228:SF9">
    <property type="entry name" value="3'3'-CGAMP-SPECIFIC PHOSPHODIESTERASE 2"/>
    <property type="match status" value="1"/>
</dbReference>
<dbReference type="Gene3D" id="3.40.50.2300">
    <property type="match status" value="1"/>
</dbReference>
<dbReference type="CDD" id="cd00077">
    <property type="entry name" value="HDc"/>
    <property type="match status" value="1"/>
</dbReference>
<feature type="domain" description="HD" evidence="3">
    <location>
        <begin position="195"/>
        <end position="319"/>
    </location>
</feature>
<dbReference type="Proteomes" id="UP000295008">
    <property type="component" value="Unassembled WGS sequence"/>
</dbReference>
<organism evidence="5 6">
    <name type="scientific">Hydrogenispora ethanolica</name>
    <dbReference type="NCBI Taxonomy" id="1082276"/>
    <lineage>
        <taxon>Bacteria</taxon>
        <taxon>Bacillati</taxon>
        <taxon>Bacillota</taxon>
        <taxon>Hydrogenispora</taxon>
    </lineage>
</organism>
<dbReference type="EMBL" id="SLUN01000010">
    <property type="protein sequence ID" value="TCL70056.1"/>
    <property type="molecule type" value="Genomic_DNA"/>
</dbReference>
<gene>
    <name evidence="5" type="ORF">EDC14_101045</name>
</gene>
<dbReference type="InterPro" id="IPR003607">
    <property type="entry name" value="HD/PDEase_dom"/>
</dbReference>
<dbReference type="OrthoDB" id="9759601at2"/>
<name>A0A4R1RUB6_HYDET</name>
<dbReference type="Pfam" id="PF00072">
    <property type="entry name" value="Response_reg"/>
    <property type="match status" value="1"/>
</dbReference>
<dbReference type="InterPro" id="IPR052020">
    <property type="entry name" value="Cyclic_di-GMP/3'3'-cGAMP_PDE"/>
</dbReference>
<protein>
    <submittedName>
        <fullName evidence="5">Response regulator RpfG family c-di-GMP phosphodiesterase</fullName>
    </submittedName>
</protein>
<evidence type="ECO:0000259" key="2">
    <source>
        <dbReference type="PROSITE" id="PS50110"/>
    </source>
</evidence>
<dbReference type="PROSITE" id="PS51831">
    <property type="entry name" value="HD"/>
    <property type="match status" value="1"/>
</dbReference>
<dbReference type="GO" id="GO:0000160">
    <property type="term" value="P:phosphorelay signal transduction system"/>
    <property type="evidence" value="ECO:0007669"/>
    <property type="project" value="InterPro"/>
</dbReference>
<sequence>MAELDEFLFAEDDAGHSWQTEPGPAPTEGSWKLLIVDDERDVHDVTRMALKRLTFDSKGMEFLSAFSAAEAKEVLRAHPEIAVILLDVVMEEDDSGLALVRHIREELKNTMVRIIVRTGHPGEAPEESVTVEYDINDYKEKTELTSRSLRTALINALRSYRDIATIHDLNQEIEATQSELIYALGEIAESRSVETGHHVKRVGEIAGILARHLGLAEREAALLRLAASMHDLGKLAIHDSILKKTGPLTAAEYETMKRHSRLGYEILKRSKRPLLQMAATIAKEHHENYDGTGYPSGLKGEAISIYSRITALADVYDALGMKRSYKAAWPQAQILAYLREQRGKKFDPRLVDLFFQHAEEIARVRQLFGDGEPAGN</sequence>
<evidence type="ECO:0000313" key="5">
    <source>
        <dbReference type="EMBL" id="TCL70056.1"/>
    </source>
</evidence>
<feature type="modified residue" description="4-aspartylphosphate" evidence="1">
    <location>
        <position position="87"/>
    </location>
</feature>
<dbReference type="InterPro" id="IPR006674">
    <property type="entry name" value="HD_domain"/>
</dbReference>
<dbReference type="PROSITE" id="PS51832">
    <property type="entry name" value="HD_GYP"/>
    <property type="match status" value="1"/>
</dbReference>
<accession>A0A4R1RUB6</accession>
<dbReference type="AlphaFoldDB" id="A0A4R1RUB6"/>
<feature type="domain" description="HD-GYP" evidence="4">
    <location>
        <begin position="173"/>
        <end position="370"/>
    </location>
</feature>
<evidence type="ECO:0000259" key="3">
    <source>
        <dbReference type="PROSITE" id="PS51831"/>
    </source>
</evidence>
<dbReference type="CDD" id="cd00156">
    <property type="entry name" value="REC"/>
    <property type="match status" value="1"/>
</dbReference>
<proteinExistence type="predicted"/>
<dbReference type="PROSITE" id="PS50110">
    <property type="entry name" value="RESPONSE_REGULATORY"/>
    <property type="match status" value="1"/>
</dbReference>
<dbReference type="PANTHER" id="PTHR45228">
    <property type="entry name" value="CYCLIC DI-GMP PHOSPHODIESTERASE TM_0186-RELATED"/>
    <property type="match status" value="1"/>
</dbReference>
<keyword evidence="6" id="KW-1185">Reference proteome</keyword>
<evidence type="ECO:0000259" key="4">
    <source>
        <dbReference type="PROSITE" id="PS51832"/>
    </source>
</evidence>
<dbReference type="InterPro" id="IPR037522">
    <property type="entry name" value="HD_GYP_dom"/>
</dbReference>
<evidence type="ECO:0000256" key="1">
    <source>
        <dbReference type="PROSITE-ProRule" id="PRU00169"/>
    </source>
</evidence>
<feature type="domain" description="Response regulatory" evidence="2">
    <location>
        <begin position="32"/>
        <end position="156"/>
    </location>
</feature>
<dbReference type="SUPFAM" id="SSF52172">
    <property type="entry name" value="CheY-like"/>
    <property type="match status" value="1"/>
</dbReference>
<dbReference type="SUPFAM" id="SSF109604">
    <property type="entry name" value="HD-domain/PDEase-like"/>
    <property type="match status" value="1"/>
</dbReference>
<reference evidence="5 6" key="1">
    <citation type="submission" date="2019-03" db="EMBL/GenBank/DDBJ databases">
        <title>Genomic Encyclopedia of Type Strains, Phase IV (KMG-IV): sequencing the most valuable type-strain genomes for metagenomic binning, comparative biology and taxonomic classification.</title>
        <authorList>
            <person name="Goeker M."/>
        </authorList>
    </citation>
    <scope>NUCLEOTIDE SEQUENCE [LARGE SCALE GENOMIC DNA]</scope>
    <source>
        <strain evidence="5 6">LX-B</strain>
    </source>
</reference>
<dbReference type="SMART" id="SM00471">
    <property type="entry name" value="HDc"/>
    <property type="match status" value="1"/>
</dbReference>
<comment type="caution">
    <text evidence="5">The sequence shown here is derived from an EMBL/GenBank/DDBJ whole genome shotgun (WGS) entry which is preliminary data.</text>
</comment>
<evidence type="ECO:0000313" key="6">
    <source>
        <dbReference type="Proteomes" id="UP000295008"/>
    </source>
</evidence>
<dbReference type="Gene3D" id="1.10.3210.10">
    <property type="entry name" value="Hypothetical protein af1432"/>
    <property type="match status" value="1"/>
</dbReference>
<keyword evidence="1" id="KW-0597">Phosphoprotein</keyword>
<dbReference type="InterPro" id="IPR011006">
    <property type="entry name" value="CheY-like_superfamily"/>
</dbReference>
<dbReference type="InterPro" id="IPR001789">
    <property type="entry name" value="Sig_transdc_resp-reg_receiver"/>
</dbReference>
<dbReference type="Pfam" id="PF13487">
    <property type="entry name" value="HD_5"/>
    <property type="match status" value="1"/>
</dbReference>
<dbReference type="RefSeq" id="WP_132014145.1">
    <property type="nucleotide sequence ID" value="NZ_SLUN01000010.1"/>
</dbReference>
<dbReference type="SMART" id="SM00448">
    <property type="entry name" value="REC"/>
    <property type="match status" value="1"/>
</dbReference>